<feature type="transmembrane region" description="Helical" evidence="1">
    <location>
        <begin position="85"/>
        <end position="102"/>
    </location>
</feature>
<evidence type="ECO:0000256" key="1">
    <source>
        <dbReference type="SAM" id="Phobius"/>
    </source>
</evidence>
<reference evidence="2 3" key="1">
    <citation type="submission" date="2021-04" db="EMBL/GenBank/DDBJ databases">
        <title>The Hidden Diversity of Double-Stranded DNA Phages in the Symbiotic Bacterium Rhizobium.</title>
        <authorList>
            <person name="Santamaria R.I."/>
            <person name="Bustos P."/>
            <person name="Cauwenberghe J.V."/>
            <person name="Gonzalez V."/>
        </authorList>
    </citation>
    <scope>NUCLEOTIDE SEQUENCE [LARGE SCALE GENOMIC DNA]</scope>
</reference>
<dbReference type="KEGG" id="vg:77934304"/>
<evidence type="ECO:0000313" key="2">
    <source>
        <dbReference type="EMBL" id="QXV74357.1"/>
    </source>
</evidence>
<dbReference type="Proteomes" id="UP000828420">
    <property type="component" value="Segment"/>
</dbReference>
<dbReference type="GeneID" id="77934304"/>
<keyword evidence="1" id="KW-0472">Membrane</keyword>
<evidence type="ECO:0008006" key="4">
    <source>
        <dbReference type="Google" id="ProtNLM"/>
    </source>
</evidence>
<evidence type="ECO:0000313" key="3">
    <source>
        <dbReference type="Proteomes" id="UP000828420"/>
    </source>
</evidence>
<proteinExistence type="predicted"/>
<dbReference type="EMBL" id="MW980066">
    <property type="protein sequence ID" value="QXV74357.1"/>
    <property type="molecule type" value="Genomic_DNA"/>
</dbReference>
<protein>
    <recommendedName>
        <fullName evidence="4">DUF3307 domain-containing protein</fullName>
    </recommendedName>
</protein>
<feature type="transmembrane region" description="Helical" evidence="1">
    <location>
        <begin position="42"/>
        <end position="65"/>
    </location>
</feature>
<organism evidence="2 3">
    <name type="scientific">Rhizobium phage RHEph16</name>
    <dbReference type="NCBI Taxonomy" id="2836132"/>
    <lineage>
        <taxon>Viruses</taxon>
        <taxon>Duplodnaviria</taxon>
        <taxon>Heunggongvirae</taxon>
        <taxon>Uroviricota</taxon>
        <taxon>Caudoviricetes</taxon>
        <taxon>Schitoviridae</taxon>
        <taxon>Demetervirinae</taxon>
        <taxon>Acanvirus</taxon>
        <taxon>Acanvirus Rheph16</taxon>
    </lineage>
</organism>
<accession>A0AAE7VM77</accession>
<name>A0AAE7VM77_9CAUD</name>
<dbReference type="RefSeq" id="YP_010658358.1">
    <property type="nucleotide sequence ID" value="NC_070856.1"/>
</dbReference>
<keyword evidence="1" id="KW-1133">Transmembrane helix</keyword>
<keyword evidence="3" id="KW-1185">Reference proteome</keyword>
<keyword evidence="1" id="KW-0812">Transmembrane</keyword>
<sequence>MWCFHYIADYPLQGDFLAVQKNPYLPEEKRYAPWKEAMRAHCAIHGLFVGILTGSVLLGLLEALVHTFIDVFKCAGIFGYRTDQYLHLGFKLLWTAVAYYCFTRSITLY</sequence>